<keyword evidence="1" id="KW-0732">Signal</keyword>
<name>A0A1S1MNB5_9GAMM</name>
<gene>
    <name evidence="2" type="ORF">BET10_00505</name>
</gene>
<dbReference type="RefSeq" id="WP_070987623.1">
    <property type="nucleotide sequence ID" value="NZ_MKJU01000035.1"/>
</dbReference>
<evidence type="ECO:0000256" key="1">
    <source>
        <dbReference type="SAM" id="SignalP"/>
    </source>
</evidence>
<organism evidence="2 3">
    <name type="scientific">Pseudoalteromonas amylolytica</name>
    <dbReference type="NCBI Taxonomy" id="1859457"/>
    <lineage>
        <taxon>Bacteria</taxon>
        <taxon>Pseudomonadati</taxon>
        <taxon>Pseudomonadota</taxon>
        <taxon>Gammaproteobacteria</taxon>
        <taxon>Alteromonadales</taxon>
        <taxon>Pseudoalteromonadaceae</taxon>
        <taxon>Pseudoalteromonas</taxon>
    </lineage>
</organism>
<dbReference type="OrthoDB" id="6310942at2"/>
<dbReference type="InterPro" id="IPR011992">
    <property type="entry name" value="EF-hand-dom_pair"/>
</dbReference>
<dbReference type="AlphaFoldDB" id="A0A1S1MNB5"/>
<protein>
    <recommendedName>
        <fullName evidence="4">EF-hand domain-containing protein</fullName>
    </recommendedName>
</protein>
<proteinExistence type="predicted"/>
<evidence type="ECO:0000313" key="2">
    <source>
        <dbReference type="EMBL" id="OHU87132.1"/>
    </source>
</evidence>
<dbReference type="SUPFAM" id="SSF47473">
    <property type="entry name" value="EF-hand"/>
    <property type="match status" value="1"/>
</dbReference>
<evidence type="ECO:0008006" key="4">
    <source>
        <dbReference type="Google" id="ProtNLM"/>
    </source>
</evidence>
<dbReference type="EMBL" id="MKJU01000035">
    <property type="protein sequence ID" value="OHU87132.1"/>
    <property type="molecule type" value="Genomic_DNA"/>
</dbReference>
<dbReference type="Gene3D" id="1.10.238.10">
    <property type="entry name" value="EF-hand"/>
    <property type="match status" value="1"/>
</dbReference>
<dbReference type="Proteomes" id="UP000179786">
    <property type="component" value="Unassembled WGS sequence"/>
</dbReference>
<dbReference type="PROSITE" id="PS00018">
    <property type="entry name" value="EF_HAND_1"/>
    <property type="match status" value="1"/>
</dbReference>
<dbReference type="STRING" id="1859457.BET10_00505"/>
<evidence type="ECO:0000313" key="3">
    <source>
        <dbReference type="Proteomes" id="UP000179786"/>
    </source>
</evidence>
<keyword evidence="3" id="KW-1185">Reference proteome</keyword>
<comment type="caution">
    <text evidence="2">The sequence shown here is derived from an EMBL/GenBank/DDBJ whole genome shotgun (WGS) entry which is preliminary data.</text>
</comment>
<feature type="chain" id="PRO_5010302062" description="EF-hand domain-containing protein" evidence="1">
    <location>
        <begin position="23"/>
        <end position="74"/>
    </location>
</feature>
<dbReference type="InterPro" id="IPR018247">
    <property type="entry name" value="EF_Hand_1_Ca_BS"/>
</dbReference>
<sequence>MQIPTTLSFATVIALFAPLVMAAGLSFHELDVDGNGLITPSEAEISSALIEQFARLDSDQSDDLSPREFARFKQ</sequence>
<accession>A0A1S1MNB5</accession>
<feature type="signal peptide" evidence="1">
    <location>
        <begin position="1"/>
        <end position="22"/>
    </location>
</feature>
<reference evidence="2 3" key="1">
    <citation type="submission" date="2016-09" db="EMBL/GenBank/DDBJ databases">
        <title>Pseudoalteromonas amylolytica sp. nov., isolated from the surface seawater.</title>
        <authorList>
            <person name="Wu Y.-H."/>
            <person name="Cheng H."/>
            <person name="Jin X.-B."/>
            <person name="Wang C.-S."/>
            <person name="Xu X.-W."/>
        </authorList>
    </citation>
    <scope>NUCLEOTIDE SEQUENCE [LARGE SCALE GENOMIC DNA]</scope>
    <source>
        <strain evidence="2 3">JW1</strain>
    </source>
</reference>